<dbReference type="Pfam" id="PF00318">
    <property type="entry name" value="Ribosomal_S2"/>
    <property type="match status" value="1"/>
</dbReference>
<evidence type="ECO:0000256" key="1">
    <source>
        <dbReference type="ARBA" id="ARBA00006242"/>
    </source>
</evidence>
<accession>A0A1G1VRC2</accession>
<dbReference type="AlphaFoldDB" id="A0A1G1VRC2"/>
<dbReference type="Proteomes" id="UP000177324">
    <property type="component" value="Unassembled WGS sequence"/>
</dbReference>
<keyword evidence="3 5" id="KW-0687">Ribonucleoprotein</keyword>
<name>A0A1G1VRC2_9BACT</name>
<evidence type="ECO:0000313" key="6">
    <source>
        <dbReference type="EMBL" id="OGY17948.1"/>
    </source>
</evidence>
<dbReference type="HAMAP" id="MF_00291_B">
    <property type="entry name" value="Ribosomal_uS2_B"/>
    <property type="match status" value="1"/>
</dbReference>
<dbReference type="PRINTS" id="PR00395">
    <property type="entry name" value="RIBOSOMALS2"/>
</dbReference>
<dbReference type="InterPro" id="IPR005706">
    <property type="entry name" value="Ribosomal_uS2_bac/mit/plastid"/>
</dbReference>
<gene>
    <name evidence="5" type="primary">rpsB</name>
    <name evidence="6" type="ORF">A2784_00475</name>
</gene>
<dbReference type="EMBL" id="MHCH01000013">
    <property type="protein sequence ID" value="OGY17948.1"/>
    <property type="molecule type" value="Genomic_DNA"/>
</dbReference>
<keyword evidence="2 5" id="KW-0689">Ribosomal protein</keyword>
<evidence type="ECO:0000256" key="4">
    <source>
        <dbReference type="ARBA" id="ARBA00035256"/>
    </source>
</evidence>
<dbReference type="InterPro" id="IPR023591">
    <property type="entry name" value="Ribosomal_uS2_flav_dom_sf"/>
</dbReference>
<dbReference type="Gene3D" id="3.40.50.10490">
    <property type="entry name" value="Glucose-6-phosphate isomerase like protein, domain 1"/>
    <property type="match status" value="1"/>
</dbReference>
<evidence type="ECO:0000256" key="3">
    <source>
        <dbReference type="ARBA" id="ARBA00023274"/>
    </source>
</evidence>
<comment type="caution">
    <text evidence="6">The sequence shown here is derived from an EMBL/GenBank/DDBJ whole genome shotgun (WGS) entry which is preliminary data.</text>
</comment>
<dbReference type="SUPFAM" id="SSF52313">
    <property type="entry name" value="Ribosomal protein S2"/>
    <property type="match status" value="1"/>
</dbReference>
<protein>
    <recommendedName>
        <fullName evidence="4 5">Small ribosomal subunit protein uS2</fullName>
    </recommendedName>
</protein>
<dbReference type="PANTHER" id="PTHR12534:SF0">
    <property type="entry name" value="SMALL RIBOSOMAL SUBUNIT PROTEIN US2M"/>
    <property type="match status" value="1"/>
</dbReference>
<sequence>MQVPTLEELLEAGCHFGHQARRWHPKMKPYIYTVRGGVHIFDLVKTQIALKAAAEFVEDLGREGKTLLMVGTKRQAKAVIAEAAKAAGAFFVSERWLGGILTNWDEIKKRLNRLAEMKQKRETGEYAKYTKKENLLIDRDIAKMERFLGGLAGMEKLPDAMFFVDTHKEIAAVREAKLKGVVIVGMVDTNADPTGIDWVIPVNDDAVRSVKLVVEKIAEAYAAGRAKLKTQNAK</sequence>
<dbReference type="InterPro" id="IPR001865">
    <property type="entry name" value="Ribosomal_uS2"/>
</dbReference>
<reference evidence="6 7" key="1">
    <citation type="journal article" date="2016" name="Nat. Commun.">
        <title>Thousands of microbial genomes shed light on interconnected biogeochemical processes in an aquifer system.</title>
        <authorList>
            <person name="Anantharaman K."/>
            <person name="Brown C.T."/>
            <person name="Hug L.A."/>
            <person name="Sharon I."/>
            <person name="Castelle C.J."/>
            <person name="Probst A.J."/>
            <person name="Thomas B.C."/>
            <person name="Singh A."/>
            <person name="Wilkins M.J."/>
            <person name="Karaoz U."/>
            <person name="Brodie E.L."/>
            <person name="Williams K.H."/>
            <person name="Hubbard S.S."/>
            <person name="Banfield J.F."/>
        </authorList>
    </citation>
    <scope>NUCLEOTIDE SEQUENCE [LARGE SCALE GENOMIC DNA]</scope>
</reference>
<dbReference type="GO" id="GO:0003735">
    <property type="term" value="F:structural constituent of ribosome"/>
    <property type="evidence" value="ECO:0007669"/>
    <property type="project" value="InterPro"/>
</dbReference>
<dbReference type="STRING" id="1797589.A2784_00475"/>
<organism evidence="6 7">
    <name type="scientific">Candidatus Chisholmbacteria bacterium RIFCSPHIGHO2_01_FULL_48_12</name>
    <dbReference type="NCBI Taxonomy" id="1797589"/>
    <lineage>
        <taxon>Bacteria</taxon>
        <taxon>Candidatus Chisholmiibacteriota</taxon>
    </lineage>
</organism>
<dbReference type="Gene3D" id="1.10.287.610">
    <property type="entry name" value="Helix hairpin bin"/>
    <property type="match status" value="1"/>
</dbReference>
<dbReference type="GO" id="GO:0006412">
    <property type="term" value="P:translation"/>
    <property type="evidence" value="ECO:0007669"/>
    <property type="project" value="UniProtKB-UniRule"/>
</dbReference>
<dbReference type="GO" id="GO:0022627">
    <property type="term" value="C:cytosolic small ribosomal subunit"/>
    <property type="evidence" value="ECO:0007669"/>
    <property type="project" value="TreeGrafter"/>
</dbReference>
<comment type="similarity">
    <text evidence="1 5">Belongs to the universal ribosomal protein uS2 family.</text>
</comment>
<dbReference type="CDD" id="cd01425">
    <property type="entry name" value="RPS2"/>
    <property type="match status" value="1"/>
</dbReference>
<evidence type="ECO:0000256" key="2">
    <source>
        <dbReference type="ARBA" id="ARBA00022980"/>
    </source>
</evidence>
<dbReference type="NCBIfam" id="TIGR01011">
    <property type="entry name" value="rpsB_bact"/>
    <property type="match status" value="1"/>
</dbReference>
<evidence type="ECO:0000313" key="7">
    <source>
        <dbReference type="Proteomes" id="UP000177324"/>
    </source>
</evidence>
<evidence type="ECO:0000256" key="5">
    <source>
        <dbReference type="HAMAP-Rule" id="MF_00291"/>
    </source>
</evidence>
<dbReference type="PANTHER" id="PTHR12534">
    <property type="entry name" value="30S RIBOSOMAL PROTEIN S2 PROKARYOTIC AND ORGANELLAR"/>
    <property type="match status" value="1"/>
</dbReference>
<proteinExistence type="inferred from homology"/>